<proteinExistence type="predicted"/>
<dbReference type="InterPro" id="IPR014842">
    <property type="entry name" value="AFT"/>
</dbReference>
<comment type="caution">
    <text evidence="2">The sequence shown here is derived from an EMBL/GenBank/DDBJ whole genome shotgun (WGS) entry which is preliminary data.</text>
</comment>
<keyword evidence="3" id="KW-1185">Reference proteome</keyword>
<evidence type="ECO:0000313" key="3">
    <source>
        <dbReference type="Proteomes" id="UP000765509"/>
    </source>
</evidence>
<feature type="compositionally biased region" description="Acidic residues" evidence="1">
    <location>
        <begin position="284"/>
        <end position="294"/>
    </location>
</feature>
<dbReference type="InterPro" id="IPR052579">
    <property type="entry name" value="Zinc_finger_SWIM"/>
</dbReference>
<evidence type="ECO:0008006" key="4">
    <source>
        <dbReference type="Google" id="ProtNLM"/>
    </source>
</evidence>
<accession>A0A9Q3DYZ3</accession>
<evidence type="ECO:0000256" key="1">
    <source>
        <dbReference type="SAM" id="MobiDB-lite"/>
    </source>
</evidence>
<dbReference type="Pfam" id="PF08731">
    <property type="entry name" value="AFT"/>
    <property type="match status" value="1"/>
</dbReference>
<dbReference type="PANTHER" id="PTHR31569:SF4">
    <property type="entry name" value="SWIM-TYPE DOMAIN-CONTAINING PROTEIN"/>
    <property type="match status" value="1"/>
</dbReference>
<feature type="region of interest" description="Disordered" evidence="1">
    <location>
        <begin position="44"/>
        <end position="64"/>
    </location>
</feature>
<feature type="region of interest" description="Disordered" evidence="1">
    <location>
        <begin position="225"/>
        <end position="315"/>
    </location>
</feature>
<sequence length="370" mass="42222">MLQPPTEGEFQTLELLWQHVHNVSRAQGYAVSTLRSNMTHNQIEIGCDRSGTPNSNKSPSKTVTSRKLDCPFRLYARKYAKSTTWTLKVKNPEHSHDATENIMAHPAFRKFNEQETSQIAQISESLLLPRHIQAQLCSQRESYRPVIPKDISNQVKKIKKYKLQGRRAIDALIDTLKQEHFVWSSARDSEGQITSLFFTHPLAIKLLHDFPHSQEDDKYYEDPLECKNIHGKPQGAKNKNKREPSRFEIIESQSKRRGRPPSKVTSTTTSRSQSNVPSPIMEVDSSEDSEDSEDSFSKSISSSDSLPSATKLNKSEVTLRRSRRLEIGIKTSQRKSYKPAISLNIYDAIDLTCEHCQSNYHTSDECSKLF</sequence>
<reference evidence="2" key="1">
    <citation type="submission" date="2021-03" db="EMBL/GenBank/DDBJ databases">
        <title>Draft genome sequence of rust myrtle Austropuccinia psidii MF-1, a brazilian biotype.</title>
        <authorList>
            <person name="Quecine M.C."/>
            <person name="Pachon D.M.R."/>
            <person name="Bonatelli M.L."/>
            <person name="Correr F.H."/>
            <person name="Franceschini L.M."/>
            <person name="Leite T.F."/>
            <person name="Margarido G.R.A."/>
            <person name="Almeida C.A."/>
            <person name="Ferrarezi J.A."/>
            <person name="Labate C.A."/>
        </authorList>
    </citation>
    <scope>NUCLEOTIDE SEQUENCE</scope>
    <source>
        <strain evidence="2">MF-1</strain>
    </source>
</reference>
<dbReference type="AlphaFoldDB" id="A0A9Q3DYZ3"/>
<dbReference type="GO" id="GO:0045944">
    <property type="term" value="P:positive regulation of transcription by RNA polymerase II"/>
    <property type="evidence" value="ECO:0007669"/>
    <property type="project" value="InterPro"/>
</dbReference>
<gene>
    <name evidence="2" type="ORF">O181_049345</name>
</gene>
<feature type="non-terminal residue" evidence="2">
    <location>
        <position position="1"/>
    </location>
</feature>
<feature type="compositionally biased region" description="Polar residues" evidence="1">
    <location>
        <begin position="263"/>
        <end position="277"/>
    </location>
</feature>
<dbReference type="PANTHER" id="PTHR31569">
    <property type="entry name" value="SWIM-TYPE DOMAIN-CONTAINING PROTEIN"/>
    <property type="match status" value="1"/>
</dbReference>
<dbReference type="EMBL" id="AVOT02021052">
    <property type="protein sequence ID" value="MBW0509630.1"/>
    <property type="molecule type" value="Genomic_DNA"/>
</dbReference>
<dbReference type="Proteomes" id="UP000765509">
    <property type="component" value="Unassembled WGS sequence"/>
</dbReference>
<evidence type="ECO:0000313" key="2">
    <source>
        <dbReference type="EMBL" id="MBW0509630.1"/>
    </source>
</evidence>
<name>A0A9Q3DYZ3_9BASI</name>
<protein>
    <recommendedName>
        <fullName evidence="4">FAR1 domain-containing protein</fullName>
    </recommendedName>
</protein>
<organism evidence="2 3">
    <name type="scientific">Austropuccinia psidii MF-1</name>
    <dbReference type="NCBI Taxonomy" id="1389203"/>
    <lineage>
        <taxon>Eukaryota</taxon>
        <taxon>Fungi</taxon>
        <taxon>Dikarya</taxon>
        <taxon>Basidiomycota</taxon>
        <taxon>Pucciniomycotina</taxon>
        <taxon>Pucciniomycetes</taxon>
        <taxon>Pucciniales</taxon>
        <taxon>Sphaerophragmiaceae</taxon>
        <taxon>Austropuccinia</taxon>
    </lineage>
</organism>
<dbReference type="GO" id="GO:0010106">
    <property type="term" value="P:cellular response to iron ion starvation"/>
    <property type="evidence" value="ECO:0007669"/>
    <property type="project" value="InterPro"/>
</dbReference>
<dbReference type="GO" id="GO:0000981">
    <property type="term" value="F:DNA-binding transcription factor activity, RNA polymerase II-specific"/>
    <property type="evidence" value="ECO:0007669"/>
    <property type="project" value="InterPro"/>
</dbReference>
<feature type="compositionally biased region" description="Polar residues" evidence="1">
    <location>
        <begin position="51"/>
        <end position="64"/>
    </location>
</feature>